<evidence type="ECO:0000259" key="15">
    <source>
        <dbReference type="PROSITE" id="PS50245"/>
    </source>
</evidence>
<accession>A0ABY8EI47</accession>
<evidence type="ECO:0000256" key="3">
    <source>
        <dbReference type="ARBA" id="ARBA00004544"/>
    </source>
</evidence>
<evidence type="ECO:0000256" key="6">
    <source>
        <dbReference type="ARBA" id="ARBA00022618"/>
    </source>
</evidence>
<feature type="domain" description="CAP-Gly" evidence="15">
    <location>
        <begin position="26"/>
        <end position="68"/>
    </location>
</feature>
<keyword evidence="8" id="KW-0498">Mitosis</keyword>
<evidence type="ECO:0000256" key="12">
    <source>
        <dbReference type="ARBA" id="ARBA00023306"/>
    </source>
</evidence>
<reference evidence="16 17" key="1">
    <citation type="journal article" date="2020" name="Elife">
        <title>Loss of centromere function drives karyotype evolution in closely related Malassezia species.</title>
        <authorList>
            <person name="Sankaranarayanan S.R."/>
            <person name="Ianiri G."/>
            <person name="Coelho M.A."/>
            <person name="Reza M.H."/>
            <person name="Thimmappa B.C."/>
            <person name="Ganguly P."/>
            <person name="Vadnala R.N."/>
            <person name="Sun S."/>
            <person name="Siddharthan R."/>
            <person name="Tellgren-Roth C."/>
            <person name="Dawson T.L."/>
            <person name="Heitman J."/>
            <person name="Sanyal K."/>
        </authorList>
    </citation>
    <scope>NUCLEOTIDE SEQUENCE [LARGE SCALE GENOMIC DNA]</scope>
    <source>
        <strain evidence="16">CBS14141</strain>
    </source>
</reference>
<sequence length="1158" mass="122607">MAPAPLTLHQRCCVAKLGAGEVLFVGQTSFAPGLWIGVQLDAPLGKNDGSVQGKRYFHAEPNYGVFVRPSQVDAVGASEAPQTPRAPTKDAAVSVPRTEPQPSRLWTPEARSRVAAPSSVGRTGAQDSPTVRAVDRARAALHRPGARASPAGVPVPRAPATPAASALGTPALRTDGRPVASERARSGLPSARGAMGTPTSARDVYDSPSAARTRLSTPARSTIARPAPSSARRAAPSTGAVGTGVRTPRTAPTTPVSPVRRTAATSPEARDTAPTSNAATERIAALVEQLRHAEARCAGAERRATEDAMAAASARAAAEAAEARAAHCDTAEHELGAVRATLAELQDTHATRIEELTEALEMATLDREMAEEKAEQLAHELHASKDTVEELQLEVQLRKEHAALDEAAAREAMPVEQAQLEQQNARLKEALVRLRDASRETDATQKKELAALRADAEAAHELRARLEATETKLVHAERAVEELRAQAHLAAGAEELLEQLTERNGALEAHAEQLRAEVDELDTLRAINDELEETHLETEAQLQHELAVRDETIAKLQADASAHAAQLADYDATLHKFREVVRDQVHELEQLRARGASAEAPSGAAPAAARAAPALLGAPPQLAQARALHHSLERLDAAQAQRHLDVVRVYLPPTFWAADEAAVGTLLVLERIARLGTLLREALAAHADVQDRLLAGTLDEALLDACALRHALAHLAALAEQAAAALATAPPDVFVAQARHAAALAPAEQQLRQLLEDVQRDRWDEHACRRTCDAIVPQLEQVSLALQTHVSVADLAAKEAGSASLAAHDVDTLLAAAGLAHAQLRTLAERTGLAADDAVEQAASLVRIARRARVPARNMVRILTSLRAAHEAVHIESVPQLPGLGQLSSQLAALAAKMAHGVCALVRAAEIDAGAATPDALRAALPDDGAAAVRDAERLAATLDALHTAIADPANAIPVDDAVPWTARASTLHAAMQHSAAHDAEIAERTAREAALQRALQARTDQVEADAVQIERLAYQLDKARTLATSASDLRAEVEALHAQLEQAHGPAPRDASAPAPAPAAGDTRRALRVLRAENQSLRAREYLATLASLAPLPKPQRQAASEAPWDALADEARRLAAAPCVVDISKPSRRAAVQYEAQCRARCRLSEQVARLV</sequence>
<dbReference type="InterPro" id="IPR000938">
    <property type="entry name" value="CAP-Gly_domain"/>
</dbReference>
<evidence type="ECO:0000256" key="7">
    <source>
        <dbReference type="ARBA" id="ARBA00022701"/>
    </source>
</evidence>
<dbReference type="PANTHER" id="PTHR18916">
    <property type="entry name" value="DYNACTIN 1-RELATED MICROTUBULE-BINDING"/>
    <property type="match status" value="1"/>
</dbReference>
<dbReference type="InterPro" id="IPR036859">
    <property type="entry name" value="CAP-Gly_dom_sf"/>
</dbReference>
<evidence type="ECO:0000256" key="11">
    <source>
        <dbReference type="ARBA" id="ARBA00023212"/>
    </source>
</evidence>
<keyword evidence="7" id="KW-0493">Microtubule</keyword>
<dbReference type="EMBL" id="CP046234">
    <property type="protein sequence ID" value="WFD45473.1"/>
    <property type="molecule type" value="Genomic_DNA"/>
</dbReference>
<feature type="region of interest" description="Disordered" evidence="14">
    <location>
        <begin position="1046"/>
        <end position="1068"/>
    </location>
</feature>
<evidence type="ECO:0000256" key="10">
    <source>
        <dbReference type="ARBA" id="ARBA00023054"/>
    </source>
</evidence>
<evidence type="ECO:0000256" key="2">
    <source>
        <dbReference type="ARBA" id="ARBA00004186"/>
    </source>
</evidence>
<dbReference type="PANTHER" id="PTHR18916:SF6">
    <property type="entry name" value="DYNACTIN SUBUNIT 1"/>
    <property type="match status" value="1"/>
</dbReference>
<evidence type="ECO:0000256" key="5">
    <source>
        <dbReference type="ARBA" id="ARBA00022490"/>
    </source>
</evidence>
<evidence type="ECO:0000313" key="17">
    <source>
        <dbReference type="Proteomes" id="UP000818624"/>
    </source>
</evidence>
<keyword evidence="9" id="KW-0243">Dynein</keyword>
<feature type="compositionally biased region" description="Low complexity" evidence="14">
    <location>
        <begin position="1051"/>
        <end position="1065"/>
    </location>
</feature>
<feature type="compositionally biased region" description="Low complexity" evidence="14">
    <location>
        <begin position="217"/>
        <end position="263"/>
    </location>
</feature>
<evidence type="ECO:0000256" key="1">
    <source>
        <dbReference type="ARBA" id="ARBA00004114"/>
    </source>
</evidence>
<dbReference type="Pfam" id="PF12455">
    <property type="entry name" value="Dynactin"/>
    <property type="match status" value="1"/>
</dbReference>
<dbReference type="PROSITE" id="PS50245">
    <property type="entry name" value="CAP_GLY_2"/>
    <property type="match status" value="1"/>
</dbReference>
<evidence type="ECO:0000256" key="14">
    <source>
        <dbReference type="SAM" id="MobiDB-lite"/>
    </source>
</evidence>
<feature type="region of interest" description="Disordered" evidence="14">
    <location>
        <begin position="75"/>
        <end position="279"/>
    </location>
</feature>
<name>A0ABY8EI47_MALFU</name>
<feature type="compositionally biased region" description="Low complexity" evidence="14">
    <location>
        <begin position="146"/>
        <end position="172"/>
    </location>
</feature>
<keyword evidence="11" id="KW-0206">Cytoskeleton</keyword>
<dbReference type="Pfam" id="PF01302">
    <property type="entry name" value="CAP_GLY"/>
    <property type="match status" value="1"/>
</dbReference>
<keyword evidence="17" id="KW-1185">Reference proteome</keyword>
<dbReference type="SMART" id="SM01052">
    <property type="entry name" value="CAP_GLY"/>
    <property type="match status" value="1"/>
</dbReference>
<dbReference type="InterPro" id="IPR022157">
    <property type="entry name" value="Dynactin"/>
</dbReference>
<dbReference type="Gene3D" id="2.30.30.190">
    <property type="entry name" value="CAP Gly-rich-like domain"/>
    <property type="match status" value="1"/>
</dbReference>
<dbReference type="PROSITE" id="PS00845">
    <property type="entry name" value="CAP_GLY_1"/>
    <property type="match status" value="1"/>
</dbReference>
<evidence type="ECO:0000256" key="8">
    <source>
        <dbReference type="ARBA" id="ARBA00022776"/>
    </source>
</evidence>
<keyword evidence="12" id="KW-0131">Cell cycle</keyword>
<dbReference type="Proteomes" id="UP000818624">
    <property type="component" value="Chromosome 1"/>
</dbReference>
<feature type="coiled-coil region" evidence="13">
    <location>
        <begin position="328"/>
        <end position="541"/>
    </location>
</feature>
<evidence type="ECO:0000313" key="16">
    <source>
        <dbReference type="EMBL" id="WFD45473.1"/>
    </source>
</evidence>
<organism evidence="16 17">
    <name type="scientific">Malassezia furfur</name>
    <name type="common">Pityriasis versicolor infection agent</name>
    <name type="synonym">Pityrosporum furfur</name>
    <dbReference type="NCBI Taxonomy" id="55194"/>
    <lineage>
        <taxon>Eukaryota</taxon>
        <taxon>Fungi</taxon>
        <taxon>Dikarya</taxon>
        <taxon>Basidiomycota</taxon>
        <taxon>Ustilaginomycotina</taxon>
        <taxon>Malasseziomycetes</taxon>
        <taxon>Malasseziales</taxon>
        <taxon>Malasseziaceae</taxon>
        <taxon>Malassezia</taxon>
    </lineage>
</organism>
<evidence type="ECO:0000256" key="13">
    <source>
        <dbReference type="SAM" id="Coils"/>
    </source>
</evidence>
<feature type="compositionally biased region" description="Basic and acidic residues" evidence="14">
    <location>
        <begin position="174"/>
        <end position="185"/>
    </location>
</feature>
<gene>
    <name evidence="16" type="ORF">GLX27_000093</name>
</gene>
<comment type="subcellular location">
    <subcellularLocation>
        <location evidence="3">Cytoplasm</location>
        <location evidence="3">Cell cortex</location>
    </subcellularLocation>
    <subcellularLocation>
        <location evidence="1">Cytoplasm</location>
        <location evidence="1">Cytoskeleton</location>
        <location evidence="1">Microtubule organizing center</location>
        <location evidence="1">Centrosome</location>
        <location evidence="1">Centriole</location>
    </subcellularLocation>
    <subcellularLocation>
        <location evidence="2">Cytoplasm</location>
        <location evidence="2">Cytoskeleton</location>
        <location evidence="2">Spindle</location>
    </subcellularLocation>
</comment>
<evidence type="ECO:0000256" key="9">
    <source>
        <dbReference type="ARBA" id="ARBA00023017"/>
    </source>
</evidence>
<proteinExistence type="inferred from homology"/>
<evidence type="ECO:0000256" key="4">
    <source>
        <dbReference type="ARBA" id="ARBA00011010"/>
    </source>
</evidence>
<keyword evidence="10 13" id="KW-0175">Coiled coil</keyword>
<keyword evidence="6" id="KW-0132">Cell division</keyword>
<dbReference type="SUPFAM" id="SSF74924">
    <property type="entry name" value="Cap-Gly domain"/>
    <property type="match status" value="1"/>
</dbReference>
<keyword evidence="5" id="KW-0963">Cytoplasm</keyword>
<protein>
    <recommendedName>
        <fullName evidence="15">CAP-Gly domain-containing protein</fullName>
    </recommendedName>
</protein>
<comment type="similarity">
    <text evidence="4">Belongs to the dynactin 150 kDa subunit family.</text>
</comment>